<proteinExistence type="predicted"/>
<dbReference type="Gene3D" id="1.20.1280.50">
    <property type="match status" value="1"/>
</dbReference>
<dbReference type="Proteomes" id="UP001287286">
    <property type="component" value="Unassembled WGS sequence"/>
</dbReference>
<dbReference type="InterPro" id="IPR011722">
    <property type="entry name" value="Hemimethylated_DNA-bd_dom"/>
</dbReference>
<evidence type="ECO:0000259" key="2">
    <source>
        <dbReference type="PROSITE" id="PS50181"/>
    </source>
</evidence>
<dbReference type="PANTHER" id="PTHR31350:SF27">
    <property type="entry name" value="HEMIMETHYLATED DNA-BINDING DOMAIN-CONTAINING PROTEIN"/>
    <property type="match status" value="1"/>
</dbReference>
<evidence type="ECO:0000313" key="4">
    <source>
        <dbReference type="Proteomes" id="UP001287286"/>
    </source>
</evidence>
<dbReference type="InterPro" id="IPR001810">
    <property type="entry name" value="F-box_dom"/>
</dbReference>
<dbReference type="InterPro" id="IPR032698">
    <property type="entry name" value="SirB1_N"/>
</dbReference>
<dbReference type="SUPFAM" id="SSF81383">
    <property type="entry name" value="F-box domain"/>
    <property type="match status" value="1"/>
</dbReference>
<comment type="caution">
    <text evidence="3">The sequence shown here is derived from an EMBL/GenBank/DDBJ whole genome shotgun (WGS) entry which is preliminary data.</text>
</comment>
<dbReference type="Gene3D" id="2.30.30.390">
    <property type="entry name" value="Hemimethylated DNA-binding domain"/>
    <property type="match status" value="1"/>
</dbReference>
<evidence type="ECO:0000313" key="3">
    <source>
        <dbReference type="EMBL" id="KAK4082578.1"/>
    </source>
</evidence>
<dbReference type="Pfam" id="PF08755">
    <property type="entry name" value="YccV-like"/>
    <property type="match status" value="1"/>
</dbReference>
<dbReference type="EMBL" id="JAWRVI010000063">
    <property type="protein sequence ID" value="KAK4082578.1"/>
    <property type="molecule type" value="Genomic_DNA"/>
</dbReference>
<reference evidence="3 4" key="1">
    <citation type="journal article" date="2024" name="Microbiol. Resour. Announc.">
        <title>Genome annotations for the ascomycete fungi Trichoderma harzianum, Trichoderma aggressivum, and Purpureocillium lilacinum.</title>
        <authorList>
            <person name="Beijen E.P.W."/>
            <person name="Ohm R.A."/>
        </authorList>
    </citation>
    <scope>NUCLEOTIDE SEQUENCE [LARGE SCALE GENOMIC DNA]</scope>
    <source>
        <strain evidence="3 4">CBS 150709</strain>
    </source>
</reference>
<dbReference type="InterPro" id="IPR036047">
    <property type="entry name" value="F-box-like_dom_sf"/>
</dbReference>
<protein>
    <recommendedName>
        <fullName evidence="2">F-box domain-containing protein</fullName>
    </recommendedName>
</protein>
<name>A0ABR0BKI1_PURLI</name>
<gene>
    <name evidence="3" type="ORF">Purlil1_11120</name>
</gene>
<feature type="domain" description="F-box" evidence="2">
    <location>
        <begin position="1"/>
        <end position="47"/>
    </location>
</feature>
<dbReference type="SMART" id="SM00992">
    <property type="entry name" value="YccV-like"/>
    <property type="match status" value="1"/>
</dbReference>
<dbReference type="Pfam" id="PF13369">
    <property type="entry name" value="Transglut_core2"/>
    <property type="match status" value="1"/>
</dbReference>
<dbReference type="SUPFAM" id="SSF141255">
    <property type="entry name" value="YccV-like"/>
    <property type="match status" value="1"/>
</dbReference>
<evidence type="ECO:0000256" key="1">
    <source>
        <dbReference type="SAM" id="MobiDB-lite"/>
    </source>
</evidence>
<keyword evidence="4" id="KW-1185">Reference proteome</keyword>
<dbReference type="PROSITE" id="PS50181">
    <property type="entry name" value="FBOX"/>
    <property type="match status" value="1"/>
</dbReference>
<organism evidence="3 4">
    <name type="scientific">Purpureocillium lilacinum</name>
    <name type="common">Paecilomyces lilacinus</name>
    <dbReference type="NCBI Taxonomy" id="33203"/>
    <lineage>
        <taxon>Eukaryota</taxon>
        <taxon>Fungi</taxon>
        <taxon>Dikarya</taxon>
        <taxon>Ascomycota</taxon>
        <taxon>Pezizomycotina</taxon>
        <taxon>Sordariomycetes</taxon>
        <taxon>Hypocreomycetidae</taxon>
        <taxon>Hypocreales</taxon>
        <taxon>Ophiocordycipitaceae</taxon>
        <taxon>Purpureocillium</taxon>
    </lineage>
</organism>
<accession>A0ABR0BKI1</accession>
<dbReference type="PANTHER" id="PTHR31350">
    <property type="entry name" value="SI:DKEY-261L7.2"/>
    <property type="match status" value="1"/>
</dbReference>
<dbReference type="InterPro" id="IPR036623">
    <property type="entry name" value="Hemimethylated_DNA-bd_sf"/>
</dbReference>
<sequence length="669" mass="76134">MSLDRVPDEIIQHLLYYVSPADNLRSVQLLDHRLHSLANEPLLWRRHCASSFRYWHPRHALARKLRLRVAEVDWKRLFLLRARQDCFVARLLGEIIATKVGRLKRFEAVARLGYDAKDYLLRQCRTDDSADDYLARRYYSNALLDSIHRSIAIEEWHRLRLDRDSLDAQIAGVRLERALGAFDMFVLHDQFGDLDDISQMLDSRAAQFRASQPDLDQLTTRQKALALNRWLRANGLTGLHNPERNYRNLRNLLIGQALRHEDHDSIPIISSAIFCCLAARLGLTAQCCAFPSHVHAIIFAPPGQTLDGALEDGEDSPRERMFLDPYGFDEEVPAAVLQALLAHIGWQTSADALLAPVSTLAVVQRTSQNVNATFARMLELQDDVPPELIQLLRGNSSMNMEAALYASMWAPLLLSTPNTFEWDDRLANFLRRFAGSWPEDAWLVEEYLLPMYNGVAQRRDGFARPANRGLSDPWEQLQLVRDQDDLKPHVVRRTLFANQSVPFKIGQVFRHRRYGWVGVITGWADQGTRHLSVSRSRALTEPADEHGTEPSAAPVRPPNQFYFMCFPSTGSEPHVVAADNIEIIHDASEIDDDMFPLAGKFFKRFDRATSGTGDGTYTHGPPTWMGKFNRKHGRRWSRRKGVGKSKYMRLAFPLRGGQAGKATRDLACV</sequence>
<feature type="region of interest" description="Disordered" evidence="1">
    <location>
        <begin position="535"/>
        <end position="554"/>
    </location>
</feature>